<evidence type="ECO:0000313" key="8">
    <source>
        <dbReference type="Proteomes" id="UP000011863"/>
    </source>
</evidence>
<dbReference type="SMART" id="SM00822">
    <property type="entry name" value="PKS_KR"/>
    <property type="match status" value="1"/>
</dbReference>
<keyword evidence="8" id="KW-1185">Reference proteome</keyword>
<dbReference type="PANTHER" id="PTHR43180:SF28">
    <property type="entry name" value="NAD(P)-BINDING ROSSMANN-FOLD SUPERFAMILY PROTEIN"/>
    <property type="match status" value="1"/>
</dbReference>
<dbReference type="GO" id="GO:0008202">
    <property type="term" value="P:steroid metabolic process"/>
    <property type="evidence" value="ECO:0007669"/>
    <property type="project" value="UniProtKB-KW"/>
</dbReference>
<keyword evidence="5" id="KW-0753">Steroid metabolism</keyword>
<keyword evidence="2" id="KW-0560">Oxidoreductase</keyword>
<evidence type="ECO:0000256" key="4">
    <source>
        <dbReference type="ARBA" id="ARBA00023098"/>
    </source>
</evidence>
<dbReference type="RefSeq" id="WP_015442626.1">
    <property type="nucleotide sequence ID" value="NC_020520.1"/>
</dbReference>
<feature type="domain" description="Ketoreductase" evidence="6">
    <location>
        <begin position="8"/>
        <end position="207"/>
    </location>
</feature>
<dbReference type="OrthoDB" id="7064009at2"/>
<evidence type="ECO:0000256" key="3">
    <source>
        <dbReference type="ARBA" id="ARBA00023027"/>
    </source>
</evidence>
<gene>
    <name evidence="7" type="ORF">YM304_30650</name>
</gene>
<evidence type="ECO:0000313" key="7">
    <source>
        <dbReference type="EMBL" id="BAN03379.1"/>
    </source>
</evidence>
<dbReference type="Pfam" id="PF13561">
    <property type="entry name" value="adh_short_C2"/>
    <property type="match status" value="1"/>
</dbReference>
<dbReference type="GO" id="GO:0016491">
    <property type="term" value="F:oxidoreductase activity"/>
    <property type="evidence" value="ECO:0007669"/>
    <property type="project" value="UniProtKB-KW"/>
</dbReference>
<dbReference type="InterPro" id="IPR002347">
    <property type="entry name" value="SDR_fam"/>
</dbReference>
<dbReference type="Gene3D" id="3.40.50.720">
    <property type="entry name" value="NAD(P)-binding Rossmann-like Domain"/>
    <property type="match status" value="1"/>
</dbReference>
<name>A0A6C7EDZ3_ILUCY</name>
<evidence type="ECO:0000256" key="5">
    <source>
        <dbReference type="ARBA" id="ARBA00023221"/>
    </source>
</evidence>
<sequence>MADRYADKVAVITGGASGLGEATTRLLVQEGGRVVIADYGTERGEALAAELGDAVVFAQCDVTDEAQVAAAFDLGVSTFGRMDGAFANAGIVGAAGPIESTPMDDFDKTMAVLVRGVFATTKHAARTMIAAGNGGSIAMTSSVAGVQGGLGPHAYAMAKAGVIGLARSAAAELQANEIRVNAIAPGSIPTAMTAHVTTGDPDDVAAIENRLDKAPLLGRRSTPYDIAEAVLFFFSEAGSWITGQTLVVDGGQTAAPAMAATWSSNRMVVAR</sequence>
<organism evidence="7 8">
    <name type="scientific">Ilumatobacter coccineus (strain NBRC 103263 / KCTC 29153 / YM16-304)</name>
    <dbReference type="NCBI Taxonomy" id="1313172"/>
    <lineage>
        <taxon>Bacteria</taxon>
        <taxon>Bacillati</taxon>
        <taxon>Actinomycetota</taxon>
        <taxon>Acidimicrobiia</taxon>
        <taxon>Acidimicrobiales</taxon>
        <taxon>Ilumatobacteraceae</taxon>
        <taxon>Ilumatobacter</taxon>
    </lineage>
</organism>
<dbReference type="EMBL" id="AP012057">
    <property type="protein sequence ID" value="BAN03379.1"/>
    <property type="molecule type" value="Genomic_DNA"/>
</dbReference>
<dbReference type="InterPro" id="IPR036291">
    <property type="entry name" value="NAD(P)-bd_dom_sf"/>
</dbReference>
<proteinExistence type="inferred from homology"/>
<dbReference type="PANTHER" id="PTHR43180">
    <property type="entry name" value="3-OXOACYL-(ACYL-CARRIER-PROTEIN) REDUCTASE (AFU_ORTHOLOGUE AFUA_6G11210)"/>
    <property type="match status" value="1"/>
</dbReference>
<dbReference type="FunFam" id="3.40.50.720:FF:000084">
    <property type="entry name" value="Short-chain dehydrogenase reductase"/>
    <property type="match status" value="1"/>
</dbReference>
<evidence type="ECO:0000259" key="6">
    <source>
        <dbReference type="SMART" id="SM00822"/>
    </source>
</evidence>
<dbReference type="PRINTS" id="PR00081">
    <property type="entry name" value="GDHRDH"/>
</dbReference>
<protein>
    <submittedName>
        <fullName evidence="7">Putative oxidoreductase</fullName>
    </submittedName>
</protein>
<dbReference type="KEGG" id="aym:YM304_30650"/>
<evidence type="ECO:0000256" key="2">
    <source>
        <dbReference type="ARBA" id="ARBA00023002"/>
    </source>
</evidence>
<comment type="similarity">
    <text evidence="1">Belongs to the short-chain dehydrogenases/reductases (SDR) family.</text>
</comment>
<evidence type="ECO:0000256" key="1">
    <source>
        <dbReference type="ARBA" id="ARBA00006484"/>
    </source>
</evidence>
<reference evidence="7 8" key="1">
    <citation type="journal article" date="2013" name="Int. J. Syst. Evol. Microbiol.">
        <title>Ilumatobacter nonamiense sp. nov. and Ilumatobacter coccineum sp. nov., isolated from seashore sand.</title>
        <authorList>
            <person name="Matsumoto A."/>
            <person name="Kasai H."/>
            <person name="Matsuo Y."/>
            <person name="Shizuri Y."/>
            <person name="Ichikawa N."/>
            <person name="Fujita N."/>
            <person name="Omura S."/>
            <person name="Takahashi Y."/>
        </authorList>
    </citation>
    <scope>NUCLEOTIDE SEQUENCE [LARGE SCALE GENOMIC DNA]</scope>
    <source>
        <strain evidence="8">NBRC 103263 / KCTC 29153 / YM16-304</strain>
    </source>
</reference>
<dbReference type="PRINTS" id="PR00080">
    <property type="entry name" value="SDRFAMILY"/>
</dbReference>
<keyword evidence="4" id="KW-0443">Lipid metabolism</keyword>
<keyword evidence="3" id="KW-0520">NAD</keyword>
<dbReference type="InterPro" id="IPR057326">
    <property type="entry name" value="KR_dom"/>
</dbReference>
<accession>A0A6C7EDZ3</accession>
<dbReference type="AlphaFoldDB" id="A0A6C7EDZ3"/>
<dbReference type="SUPFAM" id="SSF51735">
    <property type="entry name" value="NAD(P)-binding Rossmann-fold domains"/>
    <property type="match status" value="1"/>
</dbReference>
<dbReference type="Proteomes" id="UP000011863">
    <property type="component" value="Chromosome"/>
</dbReference>